<protein>
    <submittedName>
        <fullName evidence="1">Uncharacterized protein</fullName>
    </submittedName>
</protein>
<dbReference type="EMBL" id="AGNL01004630">
    <property type="protein sequence ID" value="EJK73283.1"/>
    <property type="molecule type" value="Genomic_DNA"/>
</dbReference>
<organism evidence="1 2">
    <name type="scientific">Thalassiosira oceanica</name>
    <name type="common">Marine diatom</name>
    <dbReference type="NCBI Taxonomy" id="159749"/>
    <lineage>
        <taxon>Eukaryota</taxon>
        <taxon>Sar</taxon>
        <taxon>Stramenopiles</taxon>
        <taxon>Ochrophyta</taxon>
        <taxon>Bacillariophyta</taxon>
        <taxon>Coscinodiscophyceae</taxon>
        <taxon>Thalassiosirophycidae</taxon>
        <taxon>Thalassiosirales</taxon>
        <taxon>Thalassiosiraceae</taxon>
        <taxon>Thalassiosira</taxon>
    </lineage>
</organism>
<evidence type="ECO:0000313" key="1">
    <source>
        <dbReference type="EMBL" id="EJK73283.1"/>
    </source>
</evidence>
<comment type="caution">
    <text evidence="1">The sequence shown here is derived from an EMBL/GenBank/DDBJ whole genome shotgun (WGS) entry which is preliminary data.</text>
</comment>
<keyword evidence="2" id="KW-1185">Reference proteome</keyword>
<dbReference type="Proteomes" id="UP000266841">
    <property type="component" value="Unassembled WGS sequence"/>
</dbReference>
<evidence type="ECO:0000313" key="2">
    <source>
        <dbReference type="Proteomes" id="UP000266841"/>
    </source>
</evidence>
<name>K0T3N2_THAOC</name>
<accession>K0T3N2</accession>
<sequence>WALRLSVRSSSVKVRLSVRRLSVKDRKTS</sequence>
<proteinExistence type="predicted"/>
<reference evidence="1 2" key="1">
    <citation type="journal article" date="2012" name="Genome Biol.">
        <title>Genome and low-iron response of an oceanic diatom adapted to chronic iron limitation.</title>
        <authorList>
            <person name="Lommer M."/>
            <person name="Specht M."/>
            <person name="Roy A.S."/>
            <person name="Kraemer L."/>
            <person name="Andreson R."/>
            <person name="Gutowska M.A."/>
            <person name="Wolf J."/>
            <person name="Bergner S.V."/>
            <person name="Schilhabel M.B."/>
            <person name="Klostermeier U.C."/>
            <person name="Beiko R.G."/>
            <person name="Rosenstiel P."/>
            <person name="Hippler M."/>
            <person name="Laroche J."/>
        </authorList>
    </citation>
    <scope>NUCLEOTIDE SEQUENCE [LARGE SCALE GENOMIC DNA]</scope>
    <source>
        <strain evidence="1 2">CCMP1005</strain>
    </source>
</reference>
<gene>
    <name evidence="1" type="ORF">THAOC_05102</name>
</gene>
<dbReference type="AlphaFoldDB" id="K0T3N2"/>
<feature type="non-terminal residue" evidence="1">
    <location>
        <position position="1"/>
    </location>
</feature>